<proteinExistence type="predicted"/>
<comment type="caution">
    <text evidence="2">The sequence shown here is derived from an EMBL/GenBank/DDBJ whole genome shotgun (WGS) entry which is preliminary data.</text>
</comment>
<evidence type="ECO:0000313" key="2">
    <source>
        <dbReference type="EMBL" id="KAE8678789.1"/>
    </source>
</evidence>
<accession>A0A6A2YJ19</accession>
<dbReference type="EMBL" id="VEPZ02001331">
    <property type="protein sequence ID" value="KAE8678789.1"/>
    <property type="molecule type" value="Genomic_DNA"/>
</dbReference>
<sequence length="222" mass="24249">MGSTGADKIPVPKHANEVTCSDTNKKLNTKFLLIIGSLPNANSRQQERLNTHSANRTQNNQESERPIPSSILQFLRALFPGGEIQVEETTLQGSATDSVLEQAGTSRGNATPEPSINDGVFLSNLLHQIMPYISQHEGLQRSTVSTEQANTSTQAESSRTGNSHRPSDSEPNPPSSKRQKQYGVKFSAPSIRSNVSRDAGSTNLLAVMKLVIYRFEWSRMAA</sequence>
<dbReference type="AlphaFoldDB" id="A0A6A2YJ19"/>
<dbReference type="GO" id="GO:0031593">
    <property type="term" value="F:polyubiquitin modification-dependent protein binding"/>
    <property type="evidence" value="ECO:0007669"/>
    <property type="project" value="TreeGrafter"/>
</dbReference>
<evidence type="ECO:0000313" key="3">
    <source>
        <dbReference type="Proteomes" id="UP000436088"/>
    </source>
</evidence>
<keyword evidence="3" id="KW-1185">Reference proteome</keyword>
<name>A0A6A2YJ19_HIBSY</name>
<reference evidence="2" key="1">
    <citation type="submission" date="2019-09" db="EMBL/GenBank/DDBJ databases">
        <title>Draft genome information of white flower Hibiscus syriacus.</title>
        <authorList>
            <person name="Kim Y.-M."/>
        </authorList>
    </citation>
    <scope>NUCLEOTIDE SEQUENCE [LARGE SCALE GENOMIC DNA]</scope>
    <source>
        <strain evidence="2">YM2019G1</strain>
    </source>
</reference>
<feature type="region of interest" description="Disordered" evidence="1">
    <location>
        <begin position="137"/>
        <end position="195"/>
    </location>
</feature>
<dbReference type="PANTHER" id="PTHR15204">
    <property type="entry name" value="LARGE PROLINE-RICH PROTEIN BAG6"/>
    <property type="match status" value="1"/>
</dbReference>
<gene>
    <name evidence="2" type="ORF">F3Y22_tig00111402pilonHSYRG00254</name>
</gene>
<protein>
    <submittedName>
        <fullName evidence="2">Uncharacterized protein</fullName>
    </submittedName>
</protein>
<feature type="region of interest" description="Disordered" evidence="1">
    <location>
        <begin position="43"/>
        <end position="67"/>
    </location>
</feature>
<dbReference type="GO" id="GO:0051787">
    <property type="term" value="F:misfolded protein binding"/>
    <property type="evidence" value="ECO:0007669"/>
    <property type="project" value="TreeGrafter"/>
</dbReference>
<dbReference type="Proteomes" id="UP000436088">
    <property type="component" value="Unassembled WGS sequence"/>
</dbReference>
<dbReference type="PANTHER" id="PTHR15204:SF0">
    <property type="entry name" value="LARGE PROLINE-RICH PROTEIN BAG6"/>
    <property type="match status" value="1"/>
</dbReference>
<dbReference type="GO" id="GO:0071818">
    <property type="term" value="C:BAT3 complex"/>
    <property type="evidence" value="ECO:0007669"/>
    <property type="project" value="TreeGrafter"/>
</dbReference>
<feature type="compositionally biased region" description="Polar residues" evidence="1">
    <location>
        <begin position="140"/>
        <end position="164"/>
    </location>
</feature>
<dbReference type="GO" id="GO:0036503">
    <property type="term" value="P:ERAD pathway"/>
    <property type="evidence" value="ECO:0007669"/>
    <property type="project" value="TreeGrafter"/>
</dbReference>
<evidence type="ECO:0000256" key="1">
    <source>
        <dbReference type="SAM" id="MobiDB-lite"/>
    </source>
</evidence>
<organism evidence="2 3">
    <name type="scientific">Hibiscus syriacus</name>
    <name type="common">Rose of Sharon</name>
    <dbReference type="NCBI Taxonomy" id="106335"/>
    <lineage>
        <taxon>Eukaryota</taxon>
        <taxon>Viridiplantae</taxon>
        <taxon>Streptophyta</taxon>
        <taxon>Embryophyta</taxon>
        <taxon>Tracheophyta</taxon>
        <taxon>Spermatophyta</taxon>
        <taxon>Magnoliopsida</taxon>
        <taxon>eudicotyledons</taxon>
        <taxon>Gunneridae</taxon>
        <taxon>Pentapetalae</taxon>
        <taxon>rosids</taxon>
        <taxon>malvids</taxon>
        <taxon>Malvales</taxon>
        <taxon>Malvaceae</taxon>
        <taxon>Malvoideae</taxon>
        <taxon>Hibiscus</taxon>
    </lineage>
</organism>
<feature type="compositionally biased region" description="Polar residues" evidence="1">
    <location>
        <begin position="51"/>
        <end position="61"/>
    </location>
</feature>